<evidence type="ECO:0000256" key="1">
    <source>
        <dbReference type="ARBA" id="ARBA00009277"/>
    </source>
</evidence>
<dbReference type="PANTHER" id="PTHR35004">
    <property type="entry name" value="TRANSPOSASE RV3428C-RELATED"/>
    <property type="match status" value="1"/>
</dbReference>
<geneLocation type="plasmid" evidence="5">
    <name>pE3SP1</name>
</geneLocation>
<dbReference type="InterPro" id="IPR017895">
    <property type="entry name" value="HTH_IS408/IS1162_type"/>
</dbReference>
<feature type="domain" description="HTH IS408-type" evidence="3">
    <location>
        <begin position="4"/>
        <end position="82"/>
    </location>
</feature>
<dbReference type="InterPro" id="IPR036397">
    <property type="entry name" value="RNaseH_sf"/>
</dbReference>
<dbReference type="GO" id="GO:0003676">
    <property type="term" value="F:nucleic acid binding"/>
    <property type="evidence" value="ECO:0007669"/>
    <property type="project" value="InterPro"/>
</dbReference>
<reference evidence="5" key="1">
    <citation type="submission" date="2018-01" db="EMBL/GenBank/DDBJ databases">
        <title>Plasmids of psychrophilic Polaromonas spp. isolated from Arctic and Antarctic glaciers.</title>
        <authorList>
            <person name="Dziewit L."/>
            <person name="Ciok A."/>
        </authorList>
    </citation>
    <scope>NUCLEOTIDE SEQUENCE</scope>
    <source>
        <plasmid evidence="5">pE3SP1</plasmid>
    </source>
</reference>
<evidence type="ECO:0000256" key="2">
    <source>
        <dbReference type="SAM" id="MobiDB-lite"/>
    </source>
</evidence>
<feature type="domain" description="Integrase catalytic" evidence="4">
    <location>
        <begin position="131"/>
        <end position="314"/>
    </location>
</feature>
<name>A0A2S1FHV4_9BURK</name>
<proteinExistence type="inferred from homology"/>
<dbReference type="PROSITE" id="PS50532">
    <property type="entry name" value="HTH_IS408"/>
    <property type="match status" value="1"/>
</dbReference>
<evidence type="ECO:0000259" key="3">
    <source>
        <dbReference type="PROSITE" id="PS50532"/>
    </source>
</evidence>
<dbReference type="SUPFAM" id="SSF53098">
    <property type="entry name" value="Ribonuclease H-like"/>
    <property type="match status" value="1"/>
</dbReference>
<evidence type="ECO:0000313" key="5">
    <source>
        <dbReference type="EMBL" id="AWD72040.1"/>
    </source>
</evidence>
<feature type="region of interest" description="Disordered" evidence="2">
    <location>
        <begin position="490"/>
        <end position="511"/>
    </location>
</feature>
<evidence type="ECO:0000259" key="4">
    <source>
        <dbReference type="PROSITE" id="PS50994"/>
    </source>
</evidence>
<dbReference type="GO" id="GO:0015074">
    <property type="term" value="P:DNA integration"/>
    <property type="evidence" value="ECO:0007669"/>
    <property type="project" value="InterPro"/>
</dbReference>
<comment type="similarity">
    <text evidence="1">Belongs to the transposase IS21/IS408/IS1162 family.</text>
</comment>
<dbReference type="AlphaFoldDB" id="A0A2S1FHV4"/>
<dbReference type="EMBL" id="MG869617">
    <property type="protein sequence ID" value="AWD72040.1"/>
    <property type="molecule type" value="Genomic_DNA"/>
</dbReference>
<dbReference type="InterPro" id="IPR012337">
    <property type="entry name" value="RNaseH-like_sf"/>
</dbReference>
<protein>
    <submittedName>
        <fullName evidence="5">Transposase</fullName>
    </submittedName>
</protein>
<dbReference type="InterPro" id="IPR001584">
    <property type="entry name" value="Integrase_cat-core"/>
</dbReference>
<dbReference type="NCBIfam" id="NF033546">
    <property type="entry name" value="transpos_IS21"/>
    <property type="match status" value="1"/>
</dbReference>
<dbReference type="Pfam" id="PF22483">
    <property type="entry name" value="Mu-transpos_C_2"/>
    <property type="match status" value="1"/>
</dbReference>
<dbReference type="PANTHER" id="PTHR35004:SF8">
    <property type="entry name" value="TRANSPOSASE RV3428C-RELATED"/>
    <property type="match status" value="1"/>
</dbReference>
<gene>
    <name evidence="5" type="ORF">pE3SP1_p003</name>
</gene>
<keyword evidence="5" id="KW-0614">Plasmid</keyword>
<dbReference type="Gene3D" id="3.30.420.10">
    <property type="entry name" value="Ribonuclease H-like superfamily/Ribonuclease H"/>
    <property type="match status" value="1"/>
</dbReference>
<accession>A0A2S1FHV4</accession>
<dbReference type="PROSITE" id="PS50994">
    <property type="entry name" value="INTEGRASE"/>
    <property type="match status" value="1"/>
</dbReference>
<feature type="compositionally biased region" description="Basic residues" evidence="2">
    <location>
        <begin position="500"/>
        <end position="511"/>
    </location>
</feature>
<dbReference type="InterPro" id="IPR054353">
    <property type="entry name" value="IstA-like_C"/>
</dbReference>
<sequence length="511" mass="57107">MRKLKDILRLKLLCGQSHQQIATALGVAKGSVAKYCTLAGAAGLDWPAIDAMSEADLERRLFDSSKACTFARPDYARMHQELHRKGVTLMLLWQEYSAQVGDEHDESSPRKALRYSQFSENYRQFAKRLKRSMRQVHRAGEKMFIDYAGPTIALIEHGVEVGRANIFVAAMAASGYSFALATPRQTAADWLHGTACALTFFGGVPELIIPDNPRALVTVANRYEPLLTDSVQDFARHYGCSVLPARAYHPQDKAKVELSVLLVERWILACLRHQRFATVQAVNDAMTPLLTRLNNKLFQKLPGSRASAFAQLDAPALRPLPVQPWEWASFKKVRVHIDSHIEFEGHRYSVPHALVGLALELRITASAVEVLHRGERVASHMRCAHKGGYTTVIAHLPLAHQAQAQWTPERLIAWAERIGLACAGVVGKMLQRQRHPEHAYRACLGLLSLSKRYGETRLEAACTIALSLGTSKYTHIRDMLANGRDRVQPSDAAAEWKSPSHTHLRGPHYYQ</sequence>
<organism evidence="5">
    <name type="scientific">Polaromonas sp. E3S</name>
    <dbReference type="NCBI Taxonomy" id="1840265"/>
    <lineage>
        <taxon>Bacteria</taxon>
        <taxon>Pseudomonadati</taxon>
        <taxon>Pseudomonadota</taxon>
        <taxon>Betaproteobacteria</taxon>
        <taxon>Burkholderiales</taxon>
        <taxon>Comamonadaceae</taxon>
        <taxon>Polaromonas</taxon>
    </lineage>
</organism>